<organism evidence="2 3">
    <name type="scientific">Colletotrichum asianum</name>
    <dbReference type="NCBI Taxonomy" id="702518"/>
    <lineage>
        <taxon>Eukaryota</taxon>
        <taxon>Fungi</taxon>
        <taxon>Dikarya</taxon>
        <taxon>Ascomycota</taxon>
        <taxon>Pezizomycotina</taxon>
        <taxon>Sordariomycetes</taxon>
        <taxon>Hypocreomycetidae</taxon>
        <taxon>Glomerellales</taxon>
        <taxon>Glomerellaceae</taxon>
        <taxon>Colletotrichum</taxon>
        <taxon>Colletotrichum gloeosporioides species complex</taxon>
    </lineage>
</organism>
<dbReference type="Proteomes" id="UP000434172">
    <property type="component" value="Unassembled WGS sequence"/>
</dbReference>
<reference evidence="2 3" key="1">
    <citation type="submission" date="2019-12" db="EMBL/GenBank/DDBJ databases">
        <title>A genome sequence resource for the geographically widespread anthracnose pathogen Colletotrichum asianum.</title>
        <authorList>
            <person name="Meng Y."/>
        </authorList>
    </citation>
    <scope>NUCLEOTIDE SEQUENCE [LARGE SCALE GENOMIC DNA]</scope>
    <source>
        <strain evidence="2 3">ICMP 18580</strain>
    </source>
</reference>
<evidence type="ECO:0000313" key="2">
    <source>
        <dbReference type="EMBL" id="KAF0320791.1"/>
    </source>
</evidence>
<dbReference type="AlphaFoldDB" id="A0A8H3W1X2"/>
<name>A0A8H3W1X2_9PEZI</name>
<feature type="region of interest" description="Disordered" evidence="1">
    <location>
        <begin position="235"/>
        <end position="256"/>
    </location>
</feature>
<comment type="caution">
    <text evidence="2">The sequence shown here is derived from an EMBL/GenBank/DDBJ whole genome shotgun (WGS) entry which is preliminary data.</text>
</comment>
<feature type="compositionally biased region" description="Acidic residues" evidence="1">
    <location>
        <begin position="239"/>
        <end position="256"/>
    </location>
</feature>
<dbReference type="OrthoDB" id="4499271at2759"/>
<proteinExistence type="predicted"/>
<protein>
    <recommendedName>
        <fullName evidence="4">Thioredoxin reductase</fullName>
    </recommendedName>
</protein>
<gene>
    <name evidence="2" type="ORF">GQ607_012025</name>
</gene>
<sequence length="256" mass="28285">MDMSDESESFVASIACALKSSQIPGVLWGQHLLNVHGIPSIISSVDFVVPDELLTAGVDAIGRIDTLRPCPHPETCPTSSQERHTPPPAHHFHIDQSEITVGIYLHSETLWFLPPLDSNLLCPDKLPPQFVLASDDSALPSRRPGHGSGVFKSSKEPVVVPKAHVLLEAFLRIYARDSATRVGAFAMPMIGYVEQYIDDNGLLDVEELPEPLKSSYKDLRQGVKPVRQWTKELKRALELPEEESESDEDSDEESDS</sequence>
<evidence type="ECO:0000256" key="1">
    <source>
        <dbReference type="SAM" id="MobiDB-lite"/>
    </source>
</evidence>
<evidence type="ECO:0000313" key="3">
    <source>
        <dbReference type="Proteomes" id="UP000434172"/>
    </source>
</evidence>
<keyword evidence="3" id="KW-1185">Reference proteome</keyword>
<accession>A0A8H3W1X2</accession>
<dbReference type="EMBL" id="WOWK01000079">
    <property type="protein sequence ID" value="KAF0320791.1"/>
    <property type="molecule type" value="Genomic_DNA"/>
</dbReference>
<evidence type="ECO:0008006" key="4">
    <source>
        <dbReference type="Google" id="ProtNLM"/>
    </source>
</evidence>
<feature type="region of interest" description="Disordered" evidence="1">
    <location>
        <begin position="70"/>
        <end position="90"/>
    </location>
</feature>